<comment type="catalytic activity">
    <reaction evidence="11">
        <text>L-proline + NAD(+) = (S)-1-pyrroline-5-carboxylate + NADH + 2 H(+)</text>
        <dbReference type="Rhea" id="RHEA:14105"/>
        <dbReference type="ChEBI" id="CHEBI:15378"/>
        <dbReference type="ChEBI" id="CHEBI:17388"/>
        <dbReference type="ChEBI" id="CHEBI:57540"/>
        <dbReference type="ChEBI" id="CHEBI:57945"/>
        <dbReference type="ChEBI" id="CHEBI:60039"/>
        <dbReference type="EC" id="1.5.1.2"/>
    </reaction>
</comment>
<dbReference type="PANTHER" id="PTHR11645:SF62">
    <property type="entry name" value="PYRROLINE-5-CARBOXYLATE REDUCTASE"/>
    <property type="match status" value="1"/>
</dbReference>
<dbReference type="Pfam" id="PF03807">
    <property type="entry name" value="F420_oxidored"/>
    <property type="match status" value="1"/>
</dbReference>
<dbReference type="GO" id="GO:0004735">
    <property type="term" value="F:pyrroline-5-carboxylate reductase activity"/>
    <property type="evidence" value="ECO:0007669"/>
    <property type="project" value="UniProtKB-EC"/>
</dbReference>
<evidence type="ECO:0000256" key="1">
    <source>
        <dbReference type="ARBA" id="ARBA00004496"/>
    </source>
</evidence>
<evidence type="ECO:0000256" key="12">
    <source>
        <dbReference type="ARBA" id="ARBA00052690"/>
    </source>
</evidence>
<keyword evidence="18" id="KW-1185">Reference proteome</keyword>
<feature type="binding site" evidence="13">
    <location>
        <position position="80"/>
    </location>
    <ligand>
        <name>NADPH</name>
        <dbReference type="ChEBI" id="CHEBI:57783"/>
    </ligand>
</feature>
<comment type="catalytic activity">
    <reaction evidence="12 14">
        <text>L-proline + NADP(+) = (S)-1-pyrroline-5-carboxylate + NADPH + 2 H(+)</text>
        <dbReference type="Rhea" id="RHEA:14109"/>
        <dbReference type="ChEBI" id="CHEBI:15378"/>
        <dbReference type="ChEBI" id="CHEBI:17388"/>
        <dbReference type="ChEBI" id="CHEBI:57783"/>
        <dbReference type="ChEBI" id="CHEBI:58349"/>
        <dbReference type="ChEBI" id="CHEBI:60039"/>
        <dbReference type="EC" id="1.5.1.2"/>
    </reaction>
</comment>
<dbReference type="InterPro" id="IPR008927">
    <property type="entry name" value="6-PGluconate_DH-like_C_sf"/>
</dbReference>
<evidence type="ECO:0000256" key="2">
    <source>
        <dbReference type="ARBA" id="ARBA00005205"/>
    </source>
</evidence>
<comment type="subcellular location">
    <subcellularLocation>
        <location evidence="1">Cytoplasm</location>
    </subcellularLocation>
</comment>
<organism evidence="17 18">
    <name type="scientific">Ridgeia piscesae</name>
    <name type="common">Tubeworm</name>
    <dbReference type="NCBI Taxonomy" id="27915"/>
    <lineage>
        <taxon>Eukaryota</taxon>
        <taxon>Metazoa</taxon>
        <taxon>Spiralia</taxon>
        <taxon>Lophotrochozoa</taxon>
        <taxon>Annelida</taxon>
        <taxon>Polychaeta</taxon>
        <taxon>Sedentaria</taxon>
        <taxon>Canalipalpata</taxon>
        <taxon>Sabellida</taxon>
        <taxon>Siboglinidae</taxon>
        <taxon>Ridgeia</taxon>
    </lineage>
</organism>
<evidence type="ECO:0000313" key="18">
    <source>
        <dbReference type="Proteomes" id="UP001209878"/>
    </source>
</evidence>
<dbReference type="PIRSF" id="PIRSF000193">
    <property type="entry name" value="Pyrrol-5-carb_rd"/>
    <property type="match status" value="1"/>
</dbReference>
<dbReference type="InterPro" id="IPR000304">
    <property type="entry name" value="Pyrroline-COOH_reductase"/>
</dbReference>
<comment type="caution">
    <text evidence="17">The sequence shown here is derived from an EMBL/GenBank/DDBJ whole genome shotgun (WGS) entry which is preliminary data.</text>
</comment>
<dbReference type="EMBL" id="JAODUO010000028">
    <property type="protein sequence ID" value="KAK2192530.1"/>
    <property type="molecule type" value="Genomic_DNA"/>
</dbReference>
<dbReference type="SUPFAM" id="SSF51735">
    <property type="entry name" value="NAD(P)-binding Rossmann-fold domains"/>
    <property type="match status" value="1"/>
</dbReference>
<dbReference type="SUPFAM" id="SSF48179">
    <property type="entry name" value="6-phosphogluconate dehydrogenase C-terminal domain-like"/>
    <property type="match status" value="1"/>
</dbReference>
<evidence type="ECO:0000256" key="9">
    <source>
        <dbReference type="ARBA" id="ARBA00022857"/>
    </source>
</evidence>
<dbReference type="Pfam" id="PF14748">
    <property type="entry name" value="P5CR_dimer"/>
    <property type="match status" value="1"/>
</dbReference>
<evidence type="ECO:0000256" key="10">
    <source>
        <dbReference type="ARBA" id="ARBA00023002"/>
    </source>
</evidence>
<dbReference type="GO" id="GO:0005737">
    <property type="term" value="C:cytoplasm"/>
    <property type="evidence" value="ECO:0007669"/>
    <property type="project" value="UniProtKB-SubCell"/>
</dbReference>
<dbReference type="InterPro" id="IPR053790">
    <property type="entry name" value="P5CR-like_CS"/>
</dbReference>
<dbReference type="Gene3D" id="3.40.50.720">
    <property type="entry name" value="NAD(P)-binding Rossmann-like Domain"/>
    <property type="match status" value="1"/>
</dbReference>
<dbReference type="PANTHER" id="PTHR11645">
    <property type="entry name" value="PYRROLINE-5-CARBOXYLATE REDUCTASE"/>
    <property type="match status" value="1"/>
</dbReference>
<dbReference type="Proteomes" id="UP001209878">
    <property type="component" value="Unassembled WGS sequence"/>
</dbReference>
<keyword evidence="7 14" id="KW-0028">Amino-acid biosynthesis</keyword>
<keyword evidence="9 13" id="KW-0521">NADP</keyword>
<dbReference type="PROSITE" id="PS00521">
    <property type="entry name" value="P5CR"/>
    <property type="match status" value="1"/>
</dbReference>
<evidence type="ECO:0000256" key="5">
    <source>
        <dbReference type="ARBA" id="ARBA00021413"/>
    </source>
</evidence>
<dbReference type="InterPro" id="IPR029036">
    <property type="entry name" value="P5CR_dimer"/>
</dbReference>
<dbReference type="EC" id="1.5.1.2" evidence="4 14"/>
<proteinExistence type="inferred from homology"/>
<feature type="domain" description="Pyrroline-5-carboxylate reductase dimerisation" evidence="16">
    <location>
        <begin position="185"/>
        <end position="289"/>
    </location>
</feature>
<keyword evidence="6" id="KW-0963">Cytoplasm</keyword>
<dbReference type="GO" id="GO:0055129">
    <property type="term" value="P:L-proline biosynthetic process"/>
    <property type="evidence" value="ECO:0007669"/>
    <property type="project" value="TreeGrafter"/>
</dbReference>
<dbReference type="FunFam" id="3.40.50.720:FF:000190">
    <property type="entry name" value="Pyrroline-5-carboxylate reductase"/>
    <property type="match status" value="1"/>
</dbReference>
<keyword evidence="8 14" id="KW-0641">Proline biosynthesis</keyword>
<dbReference type="NCBIfam" id="TIGR00112">
    <property type="entry name" value="proC"/>
    <property type="match status" value="1"/>
</dbReference>
<keyword evidence="10 14" id="KW-0560">Oxidoreductase</keyword>
<comment type="similarity">
    <text evidence="3 14">Belongs to the pyrroline-5-carboxylate reductase family.</text>
</comment>
<feature type="binding site" evidence="13">
    <location>
        <begin position="24"/>
        <end position="29"/>
    </location>
    <ligand>
        <name>NADP(+)</name>
        <dbReference type="ChEBI" id="CHEBI:58349"/>
    </ligand>
</feature>
<dbReference type="Gene3D" id="1.10.3730.10">
    <property type="entry name" value="ProC C-terminal domain-like"/>
    <property type="match status" value="1"/>
</dbReference>
<dbReference type="AlphaFoldDB" id="A0AAD9PD07"/>
<evidence type="ECO:0000256" key="6">
    <source>
        <dbReference type="ARBA" id="ARBA00022490"/>
    </source>
</evidence>
<evidence type="ECO:0000256" key="11">
    <source>
        <dbReference type="ARBA" id="ARBA00050547"/>
    </source>
</evidence>
<dbReference type="HAMAP" id="MF_01925">
    <property type="entry name" value="P5C_reductase"/>
    <property type="match status" value="1"/>
</dbReference>
<feature type="domain" description="Pyrroline-5-carboxylate reductase catalytic N-terminal" evidence="15">
    <location>
        <begin position="20"/>
        <end position="122"/>
    </location>
</feature>
<protein>
    <recommendedName>
        <fullName evidence="5 14">Pyrroline-5-carboxylate reductase</fullName>
        <ecNumber evidence="4 14">1.5.1.2</ecNumber>
    </recommendedName>
</protein>
<accession>A0AAD9PD07</accession>
<evidence type="ECO:0000256" key="8">
    <source>
        <dbReference type="ARBA" id="ARBA00022650"/>
    </source>
</evidence>
<gene>
    <name evidence="17" type="ORF">NP493_28g04052</name>
</gene>
<evidence type="ECO:0000259" key="15">
    <source>
        <dbReference type="Pfam" id="PF03807"/>
    </source>
</evidence>
<evidence type="ECO:0000256" key="13">
    <source>
        <dbReference type="PIRSR" id="PIRSR000193-1"/>
    </source>
</evidence>
<sequence>MADPNNSQLTNGVGAQLDVKIGFIGAGQMAQALCKGFISSGLVDVSNITASCPAQDVPENIYPVKGTRVFHQGVRMTTNNSEVVVASEIVIIAVKPHIVETVLREVSPAVTKNHLFVSVAAGITIAEMAEWLPVGTRLVRVMPNTPAMVQCGVSVCSPGPHASPKDVSLVLKLFASVGIAESLPERLLEAVTGLSGSGPAYMYMAIEALADGGVKMGLPRVMAQRFAAQMVMGSAKMVLETGRHPGDLKDAVCSPGGTTIAAVHRLEKAGFRCALMDAVEASAVRSRELGSKK</sequence>
<evidence type="ECO:0000313" key="17">
    <source>
        <dbReference type="EMBL" id="KAK2192530.1"/>
    </source>
</evidence>
<evidence type="ECO:0000256" key="7">
    <source>
        <dbReference type="ARBA" id="ARBA00022605"/>
    </source>
</evidence>
<name>A0AAD9PD07_RIDPI</name>
<dbReference type="FunFam" id="1.10.3730.10:FF:000001">
    <property type="entry name" value="Pyrroline-5-carboxylate reductase"/>
    <property type="match status" value="1"/>
</dbReference>
<comment type="pathway">
    <text evidence="2 14">Amino-acid biosynthesis; L-proline biosynthesis; L-proline from L-glutamate 5-semialdehyde: step 1/1.</text>
</comment>
<reference evidence="17" key="1">
    <citation type="journal article" date="2023" name="Mol. Biol. Evol.">
        <title>Third-Generation Sequencing Reveals the Adaptive Role of the Epigenome in Three Deep-Sea Polychaetes.</title>
        <authorList>
            <person name="Perez M."/>
            <person name="Aroh O."/>
            <person name="Sun Y."/>
            <person name="Lan Y."/>
            <person name="Juniper S.K."/>
            <person name="Young C.R."/>
            <person name="Angers B."/>
            <person name="Qian P.Y."/>
        </authorList>
    </citation>
    <scope>NUCLEOTIDE SEQUENCE</scope>
    <source>
        <strain evidence="17">R07B-5</strain>
    </source>
</reference>
<evidence type="ECO:0000256" key="14">
    <source>
        <dbReference type="RuleBase" id="RU003903"/>
    </source>
</evidence>
<dbReference type="InterPro" id="IPR028939">
    <property type="entry name" value="P5C_Rdtase_cat_N"/>
</dbReference>
<feature type="binding site" evidence="13">
    <location>
        <begin position="93"/>
        <end position="96"/>
    </location>
    <ligand>
        <name>NADP(+)</name>
        <dbReference type="ChEBI" id="CHEBI:58349"/>
    </ligand>
</feature>
<evidence type="ECO:0000256" key="4">
    <source>
        <dbReference type="ARBA" id="ARBA00012855"/>
    </source>
</evidence>
<evidence type="ECO:0000256" key="3">
    <source>
        <dbReference type="ARBA" id="ARBA00005525"/>
    </source>
</evidence>
<evidence type="ECO:0000259" key="16">
    <source>
        <dbReference type="Pfam" id="PF14748"/>
    </source>
</evidence>
<dbReference type="InterPro" id="IPR036291">
    <property type="entry name" value="NAD(P)-bd_dom_sf"/>
</dbReference>